<dbReference type="AlphaFoldDB" id="A0A9N9C0L2"/>
<comment type="caution">
    <text evidence="2">The sequence shown here is derived from an EMBL/GenBank/DDBJ whole genome shotgun (WGS) entry which is preliminary data.</text>
</comment>
<evidence type="ECO:0000313" key="3">
    <source>
        <dbReference type="Proteomes" id="UP000789572"/>
    </source>
</evidence>
<accession>A0A9N9C0L2</accession>
<keyword evidence="1" id="KW-0732">Signal</keyword>
<sequence length="156" mass="16932">MKYHLLFLFFVLTAISTINAVPHLHKKGKTEFRKCPLPVKSTTPTITISPDLIVAGQLVEFSISGVELSKAVPIYIAFYKDVVLALQTPTALISKVDNPITVKAPPSLPEDYTVVIGFTDILSGSKPRIYCALAAVGGSSHVSVEVIEKLLSLHHH</sequence>
<feature type="chain" id="PRO_5040217359" evidence="1">
    <location>
        <begin position="21"/>
        <end position="156"/>
    </location>
</feature>
<dbReference type="EMBL" id="CAJVPJ010001239">
    <property type="protein sequence ID" value="CAG8582633.1"/>
    <property type="molecule type" value="Genomic_DNA"/>
</dbReference>
<feature type="signal peptide" evidence="1">
    <location>
        <begin position="1"/>
        <end position="20"/>
    </location>
</feature>
<dbReference type="Proteomes" id="UP000789572">
    <property type="component" value="Unassembled WGS sequence"/>
</dbReference>
<evidence type="ECO:0000256" key="1">
    <source>
        <dbReference type="SAM" id="SignalP"/>
    </source>
</evidence>
<reference evidence="2" key="1">
    <citation type="submission" date="2021-06" db="EMBL/GenBank/DDBJ databases">
        <authorList>
            <person name="Kallberg Y."/>
            <person name="Tangrot J."/>
            <person name="Rosling A."/>
        </authorList>
    </citation>
    <scope>NUCLEOTIDE SEQUENCE</scope>
    <source>
        <strain evidence="2">IA702</strain>
    </source>
</reference>
<proteinExistence type="predicted"/>
<protein>
    <submittedName>
        <fullName evidence="2">6307_t:CDS:1</fullName>
    </submittedName>
</protein>
<name>A0A9N9C0L2_9GLOM</name>
<evidence type="ECO:0000313" key="2">
    <source>
        <dbReference type="EMBL" id="CAG8582633.1"/>
    </source>
</evidence>
<organism evidence="2 3">
    <name type="scientific">Paraglomus occultum</name>
    <dbReference type="NCBI Taxonomy" id="144539"/>
    <lineage>
        <taxon>Eukaryota</taxon>
        <taxon>Fungi</taxon>
        <taxon>Fungi incertae sedis</taxon>
        <taxon>Mucoromycota</taxon>
        <taxon>Glomeromycotina</taxon>
        <taxon>Glomeromycetes</taxon>
        <taxon>Paraglomerales</taxon>
        <taxon>Paraglomeraceae</taxon>
        <taxon>Paraglomus</taxon>
    </lineage>
</organism>
<keyword evidence="3" id="KW-1185">Reference proteome</keyword>
<gene>
    <name evidence="2" type="ORF">POCULU_LOCUS6567</name>
</gene>